<keyword evidence="3" id="KW-1185">Reference proteome</keyword>
<proteinExistence type="predicted"/>
<dbReference type="Pfam" id="PF08007">
    <property type="entry name" value="JmjC_2"/>
    <property type="match status" value="1"/>
</dbReference>
<reference evidence="2 3" key="1">
    <citation type="journal article" date="2019" name="Int. J. Syst. Evol. Microbiol.">
        <title>The Global Catalogue of Microorganisms (GCM) 10K type strain sequencing project: providing services to taxonomists for standard genome sequencing and annotation.</title>
        <authorList>
            <consortium name="The Broad Institute Genomics Platform"/>
            <consortium name="The Broad Institute Genome Sequencing Center for Infectious Disease"/>
            <person name="Wu L."/>
            <person name="Ma J."/>
        </authorList>
    </citation>
    <scope>NUCLEOTIDE SEQUENCE [LARGE SCALE GENOMIC DNA]</scope>
    <source>
        <strain evidence="2 3">JCM 6923</strain>
    </source>
</reference>
<dbReference type="InterPro" id="IPR011051">
    <property type="entry name" value="RmlC_Cupin_sf"/>
</dbReference>
<dbReference type="Gene3D" id="2.60.120.650">
    <property type="entry name" value="Cupin"/>
    <property type="match status" value="1"/>
</dbReference>
<dbReference type="RefSeq" id="WP_346075455.1">
    <property type="nucleotide sequence ID" value="NZ_BAAATL010000016.1"/>
</dbReference>
<evidence type="ECO:0000259" key="1">
    <source>
        <dbReference type="Pfam" id="PF08007"/>
    </source>
</evidence>
<organism evidence="2 3">
    <name type="scientific">Streptomyces graminearus</name>
    <dbReference type="NCBI Taxonomy" id="284030"/>
    <lineage>
        <taxon>Bacteria</taxon>
        <taxon>Bacillati</taxon>
        <taxon>Actinomycetota</taxon>
        <taxon>Actinomycetes</taxon>
        <taxon>Kitasatosporales</taxon>
        <taxon>Streptomycetaceae</taxon>
        <taxon>Streptomyces</taxon>
    </lineage>
</organism>
<evidence type="ECO:0000313" key="3">
    <source>
        <dbReference type="Proteomes" id="UP001501721"/>
    </source>
</evidence>
<protein>
    <recommendedName>
        <fullName evidence="1">JmjC domain-containing protein</fullName>
    </recommendedName>
</protein>
<comment type="caution">
    <text evidence="2">The sequence shown here is derived from an EMBL/GenBank/DDBJ whole genome shotgun (WGS) entry which is preliminary data.</text>
</comment>
<gene>
    <name evidence="2" type="ORF">GCM10010422_39820</name>
</gene>
<evidence type="ECO:0000313" key="2">
    <source>
        <dbReference type="EMBL" id="GAA2489496.1"/>
    </source>
</evidence>
<sequence>MEETLLHGLAAEVLARLVPVVLPALRLTPDELRHVPGALDAVWVERLPLPSAAAKGQTVALADHGDFTRVTSAEDLARERAARPRTQVYESVHISGDSWIGVTALHLAGMLRREVVCSIYQSSAEDSTLGPHYDTWVGVVVQMRGAKKWLIWQGDGEARAIVMRLGDVMVVPRGMRHDVRTPADPGYSTHLVFAVMDEALPTRPG</sequence>
<dbReference type="SUPFAM" id="SSF51182">
    <property type="entry name" value="RmlC-like cupins"/>
    <property type="match status" value="1"/>
</dbReference>
<name>A0ABN3LV69_9ACTN</name>
<accession>A0ABN3LV69</accession>
<dbReference type="Proteomes" id="UP001501721">
    <property type="component" value="Unassembled WGS sequence"/>
</dbReference>
<feature type="domain" description="JmjC" evidence="1">
    <location>
        <begin position="114"/>
        <end position="153"/>
    </location>
</feature>
<dbReference type="EMBL" id="BAAATL010000016">
    <property type="protein sequence ID" value="GAA2489496.1"/>
    <property type="molecule type" value="Genomic_DNA"/>
</dbReference>
<dbReference type="InterPro" id="IPR003347">
    <property type="entry name" value="JmjC_dom"/>
</dbReference>